<accession>A0A0F9K824</accession>
<reference evidence="1" key="1">
    <citation type="journal article" date="2015" name="Nature">
        <title>Complex archaea that bridge the gap between prokaryotes and eukaryotes.</title>
        <authorList>
            <person name="Spang A."/>
            <person name="Saw J.H."/>
            <person name="Jorgensen S.L."/>
            <person name="Zaremba-Niedzwiedzka K."/>
            <person name="Martijn J."/>
            <person name="Lind A.E."/>
            <person name="van Eijk R."/>
            <person name="Schleper C."/>
            <person name="Guy L."/>
            <person name="Ettema T.J."/>
        </authorList>
    </citation>
    <scope>NUCLEOTIDE SEQUENCE</scope>
</reference>
<proteinExistence type="predicted"/>
<organism evidence="1">
    <name type="scientific">marine sediment metagenome</name>
    <dbReference type="NCBI Taxonomy" id="412755"/>
    <lineage>
        <taxon>unclassified sequences</taxon>
        <taxon>metagenomes</taxon>
        <taxon>ecological metagenomes</taxon>
    </lineage>
</organism>
<dbReference type="EMBL" id="LAZR01009749">
    <property type="protein sequence ID" value="KKM70796.1"/>
    <property type="molecule type" value="Genomic_DNA"/>
</dbReference>
<evidence type="ECO:0000313" key="1">
    <source>
        <dbReference type="EMBL" id="KKM70796.1"/>
    </source>
</evidence>
<gene>
    <name evidence="1" type="ORF">LCGC14_1437150</name>
</gene>
<name>A0A0F9K824_9ZZZZ</name>
<comment type="caution">
    <text evidence="1">The sequence shown here is derived from an EMBL/GenBank/DDBJ whole genome shotgun (WGS) entry which is preliminary data.</text>
</comment>
<dbReference type="AlphaFoldDB" id="A0A0F9K824"/>
<sequence>MAFQVSLDFEGLPDALKAEAPASLVQQEAIRAVNEGTIIVGNAMREASPLGAIGALRAGWDRIPATVKGKIVRGKVTNPTVQANVIEKGATQHFPPVRPDGEPALAAWIRRALPRKTTPFVIETIGKKKVRRPANLSDPEDVRKIAFKIGQAIQSRGLPSRQGKPKRFFTRIFRKLESQITAIMKEMEQRITERLSEE</sequence>
<protein>
    <submittedName>
        <fullName evidence="1">Uncharacterized protein</fullName>
    </submittedName>
</protein>